<comment type="caution">
    <text evidence="1">The sequence shown here is derived from an EMBL/GenBank/DDBJ whole genome shotgun (WGS) entry which is preliminary data.</text>
</comment>
<evidence type="ECO:0000313" key="1">
    <source>
        <dbReference type="EMBL" id="CAF4349551.1"/>
    </source>
</evidence>
<dbReference type="EMBL" id="CAJOAX010063186">
    <property type="protein sequence ID" value="CAF4349551.1"/>
    <property type="molecule type" value="Genomic_DNA"/>
</dbReference>
<name>A0A820L2T7_9BILA</name>
<dbReference type="Proteomes" id="UP000663823">
    <property type="component" value="Unassembled WGS sequence"/>
</dbReference>
<feature type="non-terminal residue" evidence="1">
    <location>
        <position position="1"/>
    </location>
</feature>
<accession>A0A820L2T7</accession>
<organism evidence="1 2">
    <name type="scientific">Rotaria sordida</name>
    <dbReference type="NCBI Taxonomy" id="392033"/>
    <lineage>
        <taxon>Eukaryota</taxon>
        <taxon>Metazoa</taxon>
        <taxon>Spiralia</taxon>
        <taxon>Gnathifera</taxon>
        <taxon>Rotifera</taxon>
        <taxon>Eurotatoria</taxon>
        <taxon>Bdelloidea</taxon>
        <taxon>Philodinida</taxon>
        <taxon>Philodinidae</taxon>
        <taxon>Rotaria</taxon>
    </lineage>
</organism>
<dbReference type="AlphaFoldDB" id="A0A820L2T7"/>
<protein>
    <submittedName>
        <fullName evidence="1">Uncharacterized protein</fullName>
    </submittedName>
</protein>
<reference evidence="1" key="1">
    <citation type="submission" date="2021-02" db="EMBL/GenBank/DDBJ databases">
        <authorList>
            <person name="Nowell W R."/>
        </authorList>
    </citation>
    <scope>NUCLEOTIDE SEQUENCE</scope>
</reference>
<gene>
    <name evidence="1" type="ORF">OTI717_LOCUS43505</name>
</gene>
<evidence type="ECO:0000313" key="2">
    <source>
        <dbReference type="Proteomes" id="UP000663823"/>
    </source>
</evidence>
<proteinExistence type="predicted"/>
<sequence>NGIVGVIVKICSNDSLNDDDDDDVLFEFVKRNSLQLFSSL</sequence>